<evidence type="ECO:0000313" key="13">
    <source>
        <dbReference type="EMBL" id="CAF0748088.1"/>
    </source>
</evidence>
<dbReference type="Pfam" id="PF00270">
    <property type="entry name" value="DEAD"/>
    <property type="match status" value="1"/>
</dbReference>
<keyword evidence="14" id="KW-1185">Reference proteome</keyword>
<keyword evidence="2" id="KW-0547">Nucleotide-binding</keyword>
<dbReference type="PROSITE" id="PS51195">
    <property type="entry name" value="Q_MOTIF"/>
    <property type="match status" value="1"/>
</dbReference>
<feature type="compositionally biased region" description="Basic and acidic residues" evidence="9">
    <location>
        <begin position="1"/>
        <end position="27"/>
    </location>
</feature>
<evidence type="ECO:0000259" key="10">
    <source>
        <dbReference type="PROSITE" id="PS51192"/>
    </source>
</evidence>
<feature type="short sequence motif" description="Q motif" evidence="8">
    <location>
        <begin position="87"/>
        <end position="115"/>
    </location>
</feature>
<evidence type="ECO:0000256" key="9">
    <source>
        <dbReference type="SAM" id="MobiDB-lite"/>
    </source>
</evidence>
<dbReference type="OrthoDB" id="10265785at2759"/>
<evidence type="ECO:0000256" key="8">
    <source>
        <dbReference type="PROSITE-ProRule" id="PRU00552"/>
    </source>
</evidence>
<dbReference type="GO" id="GO:0003724">
    <property type="term" value="F:RNA helicase activity"/>
    <property type="evidence" value="ECO:0007669"/>
    <property type="project" value="UniProtKB-EC"/>
</dbReference>
<gene>
    <name evidence="13" type="ORF">OXX778_LOCUS3765</name>
</gene>
<sequence length="474" mass="53112">MSEPKVEENTTQEEKKDSVENISEKLEASAIGTESTNPQNTQDKEAEESASADASLLKKLLRSRLEEDNSAIEVERQNPDSPLYSCKRFEDLNLKQELLQGLYAMGFTKPSKIQETALPNLLSNPPQNLIAQSQSGTGKTAAFSLAMLSRIDTNLLYPQALCLAPTMELAAQITDVVRQMGQYMKNLKIASAIRGNMVPRNVELKEQVIIGTPGTVFDWSSPRINAFSLKKLRVFVLDEADVMIDQQGHQDICIRIVRGLPKDCQIMLFSATYKNPVIEFAKKIVGNPIIIRLKRSQESLSYIKQFYVRCESFETKYRALTNIFGLLTVGQSIIFCQTRKTARDVVVRLTEDGVPCELLSGELDVMQRAAVIKRFREGKCKMLITTNVTARGIDVDDVNLVINFDLPIGQDGHPEFETYLHRIGRTGRFGKFGVAINFVDTNTMGALDQILKHFGRPIDKLDASDPEQIEKITQ</sequence>
<dbReference type="PANTHER" id="PTHR47958">
    <property type="entry name" value="ATP-DEPENDENT RNA HELICASE DBP3"/>
    <property type="match status" value="1"/>
</dbReference>
<accession>A0A813P0R2</accession>
<evidence type="ECO:0000256" key="1">
    <source>
        <dbReference type="ARBA" id="ARBA00012552"/>
    </source>
</evidence>
<evidence type="ECO:0000256" key="6">
    <source>
        <dbReference type="ARBA" id="ARBA00022884"/>
    </source>
</evidence>
<feature type="domain" description="DEAD-box RNA helicase Q" evidence="12">
    <location>
        <begin position="87"/>
        <end position="115"/>
    </location>
</feature>
<keyword evidence="4" id="KW-0347">Helicase</keyword>
<dbReference type="GO" id="GO:0003723">
    <property type="term" value="F:RNA binding"/>
    <property type="evidence" value="ECO:0007669"/>
    <property type="project" value="UniProtKB-KW"/>
</dbReference>
<reference evidence="13" key="1">
    <citation type="submission" date="2021-02" db="EMBL/GenBank/DDBJ databases">
        <authorList>
            <person name="Nowell W R."/>
        </authorList>
    </citation>
    <scope>NUCLEOTIDE SEQUENCE</scope>
    <source>
        <strain evidence="13">Ploen Becks lab</strain>
    </source>
</reference>
<dbReference type="FunFam" id="3.40.50.300:FF:000849">
    <property type="entry name" value="ATP-dependent RNA helicase DBP5"/>
    <property type="match status" value="1"/>
</dbReference>
<organism evidence="13 14">
    <name type="scientific">Brachionus calyciflorus</name>
    <dbReference type="NCBI Taxonomy" id="104777"/>
    <lineage>
        <taxon>Eukaryota</taxon>
        <taxon>Metazoa</taxon>
        <taxon>Spiralia</taxon>
        <taxon>Gnathifera</taxon>
        <taxon>Rotifera</taxon>
        <taxon>Eurotatoria</taxon>
        <taxon>Monogononta</taxon>
        <taxon>Pseudotrocha</taxon>
        <taxon>Ploima</taxon>
        <taxon>Brachionidae</taxon>
        <taxon>Brachionus</taxon>
    </lineage>
</organism>
<evidence type="ECO:0000256" key="3">
    <source>
        <dbReference type="ARBA" id="ARBA00022801"/>
    </source>
</evidence>
<dbReference type="CDD" id="cd18787">
    <property type="entry name" value="SF2_C_DEAD"/>
    <property type="match status" value="1"/>
</dbReference>
<feature type="compositionally biased region" description="Polar residues" evidence="9">
    <location>
        <begin position="32"/>
        <end position="41"/>
    </location>
</feature>
<evidence type="ECO:0000259" key="12">
    <source>
        <dbReference type="PROSITE" id="PS51195"/>
    </source>
</evidence>
<dbReference type="InterPro" id="IPR027417">
    <property type="entry name" value="P-loop_NTPase"/>
</dbReference>
<dbReference type="SUPFAM" id="SSF52540">
    <property type="entry name" value="P-loop containing nucleoside triphosphate hydrolases"/>
    <property type="match status" value="1"/>
</dbReference>
<feature type="region of interest" description="Disordered" evidence="9">
    <location>
        <begin position="1"/>
        <end position="53"/>
    </location>
</feature>
<dbReference type="EMBL" id="CAJNOC010000344">
    <property type="protein sequence ID" value="CAF0748088.1"/>
    <property type="molecule type" value="Genomic_DNA"/>
</dbReference>
<dbReference type="GO" id="GO:0016787">
    <property type="term" value="F:hydrolase activity"/>
    <property type="evidence" value="ECO:0007669"/>
    <property type="project" value="UniProtKB-KW"/>
</dbReference>
<dbReference type="InterPro" id="IPR011545">
    <property type="entry name" value="DEAD/DEAH_box_helicase_dom"/>
</dbReference>
<dbReference type="EC" id="3.6.4.13" evidence="1"/>
<dbReference type="InterPro" id="IPR014014">
    <property type="entry name" value="RNA_helicase_DEAD_Q_motif"/>
</dbReference>
<dbReference type="Gene3D" id="3.40.50.300">
    <property type="entry name" value="P-loop containing nucleotide triphosphate hydrolases"/>
    <property type="match status" value="2"/>
</dbReference>
<dbReference type="InterPro" id="IPR014001">
    <property type="entry name" value="Helicase_ATP-bd"/>
</dbReference>
<dbReference type="Pfam" id="PF00271">
    <property type="entry name" value="Helicase_C"/>
    <property type="match status" value="1"/>
</dbReference>
<dbReference type="PROSITE" id="PS51192">
    <property type="entry name" value="HELICASE_ATP_BIND_1"/>
    <property type="match status" value="1"/>
</dbReference>
<evidence type="ECO:0000256" key="5">
    <source>
        <dbReference type="ARBA" id="ARBA00022840"/>
    </source>
</evidence>
<dbReference type="PROSITE" id="PS51194">
    <property type="entry name" value="HELICASE_CTER"/>
    <property type="match status" value="1"/>
</dbReference>
<dbReference type="GO" id="GO:0005524">
    <property type="term" value="F:ATP binding"/>
    <property type="evidence" value="ECO:0007669"/>
    <property type="project" value="UniProtKB-KW"/>
</dbReference>
<dbReference type="AlphaFoldDB" id="A0A813P0R2"/>
<dbReference type="InterPro" id="IPR001650">
    <property type="entry name" value="Helicase_C-like"/>
</dbReference>
<evidence type="ECO:0000313" key="14">
    <source>
        <dbReference type="Proteomes" id="UP000663879"/>
    </source>
</evidence>
<dbReference type="Proteomes" id="UP000663879">
    <property type="component" value="Unassembled WGS sequence"/>
</dbReference>
<evidence type="ECO:0000259" key="11">
    <source>
        <dbReference type="PROSITE" id="PS51194"/>
    </source>
</evidence>
<dbReference type="CDD" id="cd17963">
    <property type="entry name" value="DEADc_DDX19_DDX25"/>
    <property type="match status" value="1"/>
</dbReference>
<keyword evidence="5" id="KW-0067">ATP-binding</keyword>
<evidence type="ECO:0000256" key="4">
    <source>
        <dbReference type="ARBA" id="ARBA00022806"/>
    </source>
</evidence>
<evidence type="ECO:0000256" key="2">
    <source>
        <dbReference type="ARBA" id="ARBA00022741"/>
    </source>
</evidence>
<proteinExistence type="predicted"/>
<keyword evidence="3" id="KW-0378">Hydrolase</keyword>
<evidence type="ECO:0000256" key="7">
    <source>
        <dbReference type="ARBA" id="ARBA00047984"/>
    </source>
</evidence>
<dbReference type="SMART" id="SM00490">
    <property type="entry name" value="HELICc"/>
    <property type="match status" value="1"/>
</dbReference>
<feature type="domain" description="Helicase C-terminal" evidence="11">
    <location>
        <begin position="302"/>
        <end position="473"/>
    </location>
</feature>
<protein>
    <recommendedName>
        <fullName evidence="1">RNA helicase</fullName>
        <ecNumber evidence="1">3.6.4.13</ecNumber>
    </recommendedName>
</protein>
<feature type="domain" description="Helicase ATP-binding" evidence="10">
    <location>
        <begin position="120"/>
        <end position="291"/>
    </location>
</feature>
<comment type="caution">
    <text evidence="13">The sequence shown here is derived from an EMBL/GenBank/DDBJ whole genome shotgun (WGS) entry which is preliminary data.</text>
</comment>
<keyword evidence="6" id="KW-0694">RNA-binding</keyword>
<comment type="catalytic activity">
    <reaction evidence="7">
        <text>ATP + H2O = ADP + phosphate + H(+)</text>
        <dbReference type="Rhea" id="RHEA:13065"/>
        <dbReference type="ChEBI" id="CHEBI:15377"/>
        <dbReference type="ChEBI" id="CHEBI:15378"/>
        <dbReference type="ChEBI" id="CHEBI:30616"/>
        <dbReference type="ChEBI" id="CHEBI:43474"/>
        <dbReference type="ChEBI" id="CHEBI:456216"/>
        <dbReference type="EC" id="3.6.4.13"/>
    </reaction>
</comment>
<dbReference type="SMART" id="SM00487">
    <property type="entry name" value="DEXDc"/>
    <property type="match status" value="1"/>
</dbReference>
<name>A0A813P0R2_9BILA</name>